<gene>
    <name evidence="1" type="ORF">DM02DRAFT_29048</name>
</gene>
<sequence>MLVFLVQRAWRKCRRGWHVLILPAIVPMQMPLQHLPYLCPQMYIANRTCRSKRCVLHLLLLRSSFLVEFIPISVNQPPLFLQRKCIGPAPFRGLYIPYRSQS</sequence>
<dbReference type="EMBL" id="KZ806361">
    <property type="protein sequence ID" value="PVH90387.1"/>
    <property type="molecule type" value="Genomic_DNA"/>
</dbReference>
<organism evidence="1 2">
    <name type="scientific">Periconia macrospinosa</name>
    <dbReference type="NCBI Taxonomy" id="97972"/>
    <lineage>
        <taxon>Eukaryota</taxon>
        <taxon>Fungi</taxon>
        <taxon>Dikarya</taxon>
        <taxon>Ascomycota</taxon>
        <taxon>Pezizomycotina</taxon>
        <taxon>Dothideomycetes</taxon>
        <taxon>Pleosporomycetidae</taxon>
        <taxon>Pleosporales</taxon>
        <taxon>Massarineae</taxon>
        <taxon>Periconiaceae</taxon>
        <taxon>Periconia</taxon>
    </lineage>
</organism>
<evidence type="ECO:0000313" key="1">
    <source>
        <dbReference type="EMBL" id="PVH90387.1"/>
    </source>
</evidence>
<evidence type="ECO:0000313" key="2">
    <source>
        <dbReference type="Proteomes" id="UP000244855"/>
    </source>
</evidence>
<name>A0A2V1CXC8_9PLEO</name>
<proteinExistence type="predicted"/>
<dbReference type="Proteomes" id="UP000244855">
    <property type="component" value="Unassembled WGS sequence"/>
</dbReference>
<accession>A0A2V1CXC8</accession>
<keyword evidence="2" id="KW-1185">Reference proteome</keyword>
<protein>
    <submittedName>
        <fullName evidence="1">Uncharacterized protein</fullName>
    </submittedName>
</protein>
<reference evidence="1 2" key="1">
    <citation type="journal article" date="2018" name="Sci. Rep.">
        <title>Comparative genomics provides insights into the lifestyle and reveals functional heterogeneity of dark septate endophytic fungi.</title>
        <authorList>
            <person name="Knapp D.G."/>
            <person name="Nemeth J.B."/>
            <person name="Barry K."/>
            <person name="Hainaut M."/>
            <person name="Henrissat B."/>
            <person name="Johnson J."/>
            <person name="Kuo A."/>
            <person name="Lim J.H.P."/>
            <person name="Lipzen A."/>
            <person name="Nolan M."/>
            <person name="Ohm R.A."/>
            <person name="Tamas L."/>
            <person name="Grigoriev I.V."/>
            <person name="Spatafora J.W."/>
            <person name="Nagy L.G."/>
            <person name="Kovacs G.M."/>
        </authorList>
    </citation>
    <scope>NUCLEOTIDE SEQUENCE [LARGE SCALE GENOMIC DNA]</scope>
    <source>
        <strain evidence="1 2">DSE2036</strain>
    </source>
</reference>
<dbReference type="AlphaFoldDB" id="A0A2V1CXC8"/>